<dbReference type="PROSITE" id="PS50937">
    <property type="entry name" value="HTH_MERR_2"/>
    <property type="match status" value="1"/>
</dbReference>
<dbReference type="InterPro" id="IPR047057">
    <property type="entry name" value="MerR_fam"/>
</dbReference>
<reference evidence="4" key="1">
    <citation type="journal article" date="2019" name="Int. J. Syst. Evol. Microbiol.">
        <title>The Global Catalogue of Microorganisms (GCM) 10K type strain sequencing project: providing services to taxonomists for standard genome sequencing and annotation.</title>
        <authorList>
            <consortium name="The Broad Institute Genomics Platform"/>
            <consortium name="The Broad Institute Genome Sequencing Center for Infectious Disease"/>
            <person name="Wu L."/>
            <person name="Ma J."/>
        </authorList>
    </citation>
    <scope>NUCLEOTIDE SEQUENCE [LARGE SCALE GENOMIC DNA]</scope>
    <source>
        <strain evidence="4">CCM 8896</strain>
    </source>
</reference>
<protein>
    <submittedName>
        <fullName evidence="3">MerR family transcriptional regulator</fullName>
    </submittedName>
</protein>
<proteinExistence type="predicted"/>
<dbReference type="SUPFAM" id="SSF46955">
    <property type="entry name" value="Putative DNA-binding domain"/>
    <property type="match status" value="1"/>
</dbReference>
<feature type="domain" description="HTH merR-type" evidence="2">
    <location>
        <begin position="6"/>
        <end position="74"/>
    </location>
</feature>
<dbReference type="InterPro" id="IPR000551">
    <property type="entry name" value="MerR-type_HTH_dom"/>
</dbReference>
<dbReference type="PANTHER" id="PTHR30204">
    <property type="entry name" value="REDOX-CYCLING DRUG-SENSING TRANSCRIPTIONAL ACTIVATOR SOXR"/>
    <property type="match status" value="1"/>
</dbReference>
<dbReference type="EMBL" id="JBHTOP010000026">
    <property type="protein sequence ID" value="MFD1672879.1"/>
    <property type="molecule type" value="Genomic_DNA"/>
</dbReference>
<evidence type="ECO:0000313" key="4">
    <source>
        <dbReference type="Proteomes" id="UP001597267"/>
    </source>
</evidence>
<evidence type="ECO:0000259" key="2">
    <source>
        <dbReference type="PROSITE" id="PS50937"/>
    </source>
</evidence>
<dbReference type="RefSeq" id="WP_125712947.1">
    <property type="nucleotide sequence ID" value="NZ_JBHTOP010000026.1"/>
</dbReference>
<dbReference type="PANTHER" id="PTHR30204:SF98">
    <property type="entry name" value="HTH-TYPE TRANSCRIPTIONAL REGULATOR ADHR"/>
    <property type="match status" value="1"/>
</dbReference>
<dbReference type="InterPro" id="IPR009061">
    <property type="entry name" value="DNA-bd_dom_put_sf"/>
</dbReference>
<evidence type="ECO:0000313" key="3">
    <source>
        <dbReference type="EMBL" id="MFD1672879.1"/>
    </source>
</evidence>
<dbReference type="Proteomes" id="UP001597267">
    <property type="component" value="Unassembled WGS sequence"/>
</dbReference>
<dbReference type="Gene3D" id="1.10.1660.10">
    <property type="match status" value="1"/>
</dbReference>
<dbReference type="SMART" id="SM00422">
    <property type="entry name" value="HTH_MERR"/>
    <property type="match status" value="1"/>
</dbReference>
<dbReference type="PRINTS" id="PR00040">
    <property type="entry name" value="HTHMERR"/>
</dbReference>
<dbReference type="CDD" id="cd01109">
    <property type="entry name" value="HTH_YyaN"/>
    <property type="match status" value="1"/>
</dbReference>
<evidence type="ECO:0000256" key="1">
    <source>
        <dbReference type="ARBA" id="ARBA00023125"/>
    </source>
</evidence>
<gene>
    <name evidence="3" type="ORF">ACFQ5M_12270</name>
</gene>
<keyword evidence="4" id="KW-1185">Reference proteome</keyword>
<dbReference type="Pfam" id="PF13411">
    <property type="entry name" value="MerR_1"/>
    <property type="match status" value="1"/>
</dbReference>
<keyword evidence="1" id="KW-0238">DNA-binding</keyword>
<accession>A0ABW4JAZ7</accession>
<dbReference type="PROSITE" id="PS00552">
    <property type="entry name" value="HTH_MERR_1"/>
    <property type="match status" value="1"/>
</dbReference>
<organism evidence="3 4">
    <name type="scientific">Agrilactobacillus yilanensis</name>
    <dbReference type="NCBI Taxonomy" id="2485997"/>
    <lineage>
        <taxon>Bacteria</taxon>
        <taxon>Bacillati</taxon>
        <taxon>Bacillota</taxon>
        <taxon>Bacilli</taxon>
        <taxon>Lactobacillales</taxon>
        <taxon>Lactobacillaceae</taxon>
        <taxon>Agrilactobacillus</taxon>
    </lineage>
</organism>
<comment type="caution">
    <text evidence="3">The sequence shown here is derived from an EMBL/GenBank/DDBJ whole genome shotgun (WGS) entry which is preliminary data.</text>
</comment>
<name>A0ABW4JAZ7_9LACO</name>
<sequence>MTNKTSYFIGEFAEQTGLTIDTLRYYEKEGLLEPQRDINGRRQFTETDRRWCEFIKRIKATGMPLRIIKQYSELRHQGNKTIDERVDLLNTQRQLLETQRAEIDAHIAFLDEKMATYAEMKKKSEQCNKNA</sequence>